<dbReference type="Proteomes" id="UP000546917">
    <property type="component" value="Unassembled WGS sequence"/>
</dbReference>
<feature type="coiled-coil region" evidence="1">
    <location>
        <begin position="9"/>
        <end position="39"/>
    </location>
</feature>
<evidence type="ECO:0000313" key="4">
    <source>
        <dbReference type="Proteomes" id="UP000546917"/>
    </source>
</evidence>
<organism evidence="3 4">
    <name type="scientific">Ferroplasma acidiphilum</name>
    <dbReference type="NCBI Taxonomy" id="74969"/>
    <lineage>
        <taxon>Archaea</taxon>
        <taxon>Methanobacteriati</taxon>
        <taxon>Thermoplasmatota</taxon>
        <taxon>Thermoplasmata</taxon>
        <taxon>Thermoplasmatales</taxon>
        <taxon>Ferroplasmaceae</taxon>
        <taxon>Ferroplasma</taxon>
    </lineage>
</organism>
<name>A0A7K4FPH8_9ARCH</name>
<gene>
    <name evidence="3" type="ORF">HLB00_08865</name>
</gene>
<evidence type="ECO:0000313" key="3">
    <source>
        <dbReference type="EMBL" id="NOL60930.1"/>
    </source>
</evidence>
<keyword evidence="1" id="KW-0175">Coiled coil</keyword>
<dbReference type="InterPro" id="IPR018977">
    <property type="entry name" value="NurA_domain"/>
</dbReference>
<accession>A0A7K4FPH8</accession>
<proteinExistence type="predicted"/>
<dbReference type="EMBL" id="JABGBP010000333">
    <property type="protein sequence ID" value="NOL60930.1"/>
    <property type="molecule type" value="Genomic_DNA"/>
</dbReference>
<comment type="caution">
    <text evidence="3">The sequence shown here is derived from an EMBL/GenBank/DDBJ whole genome shotgun (WGS) entry which is preliminary data.</text>
</comment>
<dbReference type="RefSeq" id="WP_171482006.1">
    <property type="nucleotide sequence ID" value="NZ_JABGBP010000333.1"/>
</dbReference>
<dbReference type="AlphaFoldDB" id="A0A7K4FPH8"/>
<evidence type="ECO:0000256" key="1">
    <source>
        <dbReference type="SAM" id="Coils"/>
    </source>
</evidence>
<feature type="domain" description="NurA" evidence="2">
    <location>
        <begin position="54"/>
        <end position="323"/>
    </location>
</feature>
<protein>
    <submittedName>
        <fullName evidence="3">DNA double-strand break repair nuclease NurA</fullName>
    </submittedName>
</protein>
<dbReference type="Pfam" id="PF09376">
    <property type="entry name" value="NurA"/>
    <property type="match status" value="1"/>
</dbReference>
<sequence>MLNPNDSNIEDIRNLERSLKSQISKLEKLREEVRELKFVPVDPMGSYTSITYKAIDGGKMKISFEPLEIDLIEVADSYGNLKMKFVLPKESDENEYGKDDLTEEDNFLDGDPIVRRFLDMLGKKSVQEISEILNQSDTYMELSEWACIFEKIANSNDDPVILMRDGLLRTKKIKAELIPNLWEILKEKKRLVKLVGVSKTSKVMTLLSTAISMEHIFPGDSIGYVKIPKHLEVRAYRWSGKGKISEKKNNIFYAFGDLYIAKLSRNSNLLVTVEIPRDWKNEQEIYSEREIAELMAHLAKDSGYSYPVLGYPQTIMRAHEAAARVGFPASIVRDKIMDKLREMLDEDGRDFMRDASVLTEFVNKGVLGGGYIDE</sequence>
<reference evidence="3 4" key="1">
    <citation type="submission" date="2020-05" db="EMBL/GenBank/DDBJ databases">
        <authorList>
            <person name="Zhang R."/>
        </authorList>
    </citation>
    <scope>NUCLEOTIDE SEQUENCE [LARGE SCALE GENOMIC DNA]</scope>
    <source>
        <strain evidence="3 4">DSM 28986</strain>
    </source>
</reference>
<evidence type="ECO:0000259" key="2">
    <source>
        <dbReference type="Pfam" id="PF09376"/>
    </source>
</evidence>